<gene>
    <name evidence="1" type="ORF">JIN85_19685</name>
</gene>
<dbReference type="Proteomes" id="UP000603141">
    <property type="component" value="Unassembled WGS sequence"/>
</dbReference>
<reference evidence="1" key="1">
    <citation type="submission" date="2021-01" db="EMBL/GenBank/DDBJ databases">
        <title>Modified the classification status of verrucomicrobia.</title>
        <authorList>
            <person name="Feng X."/>
        </authorList>
    </citation>
    <scope>NUCLEOTIDE SEQUENCE</scope>
    <source>
        <strain evidence="1">KCTC 22041</strain>
    </source>
</reference>
<dbReference type="EMBL" id="JAENIJ010000069">
    <property type="protein sequence ID" value="MBK1884647.1"/>
    <property type="molecule type" value="Genomic_DNA"/>
</dbReference>
<protein>
    <submittedName>
        <fullName evidence="1">SUKH-3 domain-containing protein</fullName>
    </submittedName>
</protein>
<name>A0A934VWI5_9BACT</name>
<proteinExistence type="predicted"/>
<dbReference type="Pfam" id="PF14433">
    <property type="entry name" value="SUKH-3"/>
    <property type="match status" value="1"/>
</dbReference>
<dbReference type="InterPro" id="IPR025850">
    <property type="entry name" value="SUKH-3"/>
</dbReference>
<evidence type="ECO:0000313" key="2">
    <source>
        <dbReference type="Proteomes" id="UP000603141"/>
    </source>
</evidence>
<organism evidence="1 2">
    <name type="scientific">Luteolibacter pohnpeiensis</name>
    <dbReference type="NCBI Taxonomy" id="454153"/>
    <lineage>
        <taxon>Bacteria</taxon>
        <taxon>Pseudomonadati</taxon>
        <taxon>Verrucomicrobiota</taxon>
        <taxon>Verrucomicrobiia</taxon>
        <taxon>Verrucomicrobiales</taxon>
        <taxon>Verrucomicrobiaceae</taxon>
        <taxon>Luteolibacter</taxon>
    </lineage>
</organism>
<keyword evidence="2" id="KW-1185">Reference proteome</keyword>
<evidence type="ECO:0000313" key="1">
    <source>
        <dbReference type="EMBL" id="MBK1884647.1"/>
    </source>
</evidence>
<accession>A0A934VWI5</accession>
<comment type="caution">
    <text evidence="1">The sequence shown here is derived from an EMBL/GenBank/DDBJ whole genome shotgun (WGS) entry which is preliminary data.</text>
</comment>
<dbReference type="RefSeq" id="WP_200274039.1">
    <property type="nucleotide sequence ID" value="NZ_JAENIJ010000069.1"/>
</dbReference>
<dbReference type="AlphaFoldDB" id="A0A934VWI5"/>
<sequence length="176" mass="19647">MKILKRFFETLRPNGNFGARFPNVVLNPLRAAGWHEGRTWEPGLLNSFVARFDRAFPPAVSIVISEFGGLHVGGGRLISFGYIDDHLCSSFAILEELVGEPLFPIGRTNIFEDDGLGVLMDVSGRVYVDGATGDEPPRDQRLDMIETDIDRFLVSIFSPGHTPEMQSWYYSLPNAE</sequence>